<protein>
    <recommendedName>
        <fullName evidence="3">NADAR domain-containing protein</fullName>
    </recommendedName>
</protein>
<dbReference type="AlphaFoldDB" id="A0A1E5NCZ8"/>
<proteinExistence type="predicted"/>
<evidence type="ECO:0000256" key="1">
    <source>
        <dbReference type="ARBA" id="ARBA00000022"/>
    </source>
</evidence>
<evidence type="ECO:0000313" key="5">
    <source>
        <dbReference type="Proteomes" id="UP000095247"/>
    </source>
</evidence>
<dbReference type="InterPro" id="IPR012816">
    <property type="entry name" value="NADAR"/>
</dbReference>
<gene>
    <name evidence="4" type="ORF">BFL38_04620</name>
</gene>
<dbReference type="SUPFAM" id="SSF143990">
    <property type="entry name" value="YbiA-like"/>
    <property type="match status" value="1"/>
</dbReference>
<dbReference type="Proteomes" id="UP000095247">
    <property type="component" value="Unassembled WGS sequence"/>
</dbReference>
<accession>A0A1E5NCZ8</accession>
<dbReference type="InterPro" id="IPR037238">
    <property type="entry name" value="YbiA-like_sf"/>
</dbReference>
<dbReference type="NCBIfam" id="TIGR02464">
    <property type="entry name" value="ribofla_fusion"/>
    <property type="match status" value="1"/>
</dbReference>
<sequence length="268" mass="32409">MQNIMPPIWFVNRSSYNKVFSNYFNKLSNDDKEEYKKLFEEPVLFKGFYDSNLINDYKTLYYNNIELNQKYSLLKLQRDFNSGNKIDFLFFYGHTNDKKEINKSSLSQWYIKDFIENDLTFNCMEKYMMYNKALLFDDKNIADEILNNNQPKAIKELGRKVKNFNDEVWDKMKYKIVFTGNYYKFSQNTDLRNFLLSTKNKVLVEASPYDKVWGIKMKYDDENIENPFFWKGENLLGFALMQVRDEIKRVYQNYDLIDCSKLINYKDI</sequence>
<dbReference type="Pfam" id="PF08719">
    <property type="entry name" value="NADAR"/>
    <property type="match status" value="1"/>
</dbReference>
<evidence type="ECO:0000259" key="3">
    <source>
        <dbReference type="Pfam" id="PF08719"/>
    </source>
</evidence>
<feature type="domain" description="NADAR" evidence="3">
    <location>
        <begin position="91"/>
        <end position="248"/>
    </location>
</feature>
<dbReference type="CDD" id="cd15457">
    <property type="entry name" value="NADAR"/>
    <property type="match status" value="1"/>
</dbReference>
<dbReference type="EMBL" id="MDCO01000012">
    <property type="protein sequence ID" value="OEJ14025.1"/>
    <property type="molecule type" value="Genomic_DNA"/>
</dbReference>
<comment type="catalytic activity">
    <reaction evidence="2">
        <text>2,5-diamino-6-hydroxy-4-(5-phosphoribosylamino)-pyrimidine + H2O = 2,5,6-triamino-4-hydroxypyrimidine + D-ribose 5-phosphate</text>
        <dbReference type="Rhea" id="RHEA:23436"/>
        <dbReference type="ChEBI" id="CHEBI:15377"/>
        <dbReference type="ChEBI" id="CHEBI:58614"/>
        <dbReference type="ChEBI" id="CHEBI:78346"/>
        <dbReference type="ChEBI" id="CHEBI:137796"/>
    </reaction>
</comment>
<evidence type="ECO:0000313" key="4">
    <source>
        <dbReference type="EMBL" id="OEJ14025.1"/>
    </source>
</evidence>
<organism evidence="4 5">
    <name type="scientific">Brachyspira hampsonii</name>
    <dbReference type="NCBI Taxonomy" id="1287055"/>
    <lineage>
        <taxon>Bacteria</taxon>
        <taxon>Pseudomonadati</taxon>
        <taxon>Spirochaetota</taxon>
        <taxon>Spirochaetia</taxon>
        <taxon>Brachyspirales</taxon>
        <taxon>Brachyspiraceae</taxon>
        <taxon>Brachyspira</taxon>
    </lineage>
</organism>
<evidence type="ECO:0000256" key="2">
    <source>
        <dbReference type="ARBA" id="ARBA00000751"/>
    </source>
</evidence>
<name>A0A1E5NCZ8_9SPIR</name>
<dbReference type="Gene3D" id="1.10.357.40">
    <property type="entry name" value="YbiA-like"/>
    <property type="match status" value="1"/>
</dbReference>
<reference evidence="4 5" key="1">
    <citation type="submission" date="2016-08" db="EMBL/GenBank/DDBJ databases">
        <title>Characterization and recognition of Brachyspira hampsonii sp. nov., a novel intestinal spirochete that is pathogenic to pigs.</title>
        <authorList>
            <person name="Mirajkar N."/>
            <person name="La T."/>
            <person name="Phillips N."/>
            <person name="Hampson D."/>
            <person name="Gebhart C."/>
        </authorList>
    </citation>
    <scope>NUCLEOTIDE SEQUENCE [LARGE SCALE GENOMIC DNA]</scope>
    <source>
        <strain evidence="4 5">P280/1</strain>
    </source>
</reference>
<dbReference type="RefSeq" id="WP_069727318.1">
    <property type="nucleotide sequence ID" value="NZ_MDCO01000012.1"/>
</dbReference>
<comment type="catalytic activity">
    <reaction evidence="1">
        <text>5-amino-6-(5-phospho-D-ribosylamino)uracil + H2O = 5,6-diaminouracil + D-ribose 5-phosphate</text>
        <dbReference type="Rhea" id="RHEA:55020"/>
        <dbReference type="ChEBI" id="CHEBI:15377"/>
        <dbReference type="ChEBI" id="CHEBI:46252"/>
        <dbReference type="ChEBI" id="CHEBI:58453"/>
        <dbReference type="ChEBI" id="CHEBI:78346"/>
    </reaction>
</comment>
<comment type="caution">
    <text evidence="4">The sequence shown here is derived from an EMBL/GenBank/DDBJ whole genome shotgun (WGS) entry which is preliminary data.</text>
</comment>